<dbReference type="Gene3D" id="1.10.8.80">
    <property type="entry name" value="Magnesium chelatase subunit I, C-Terminal domain"/>
    <property type="match status" value="1"/>
</dbReference>
<protein>
    <submittedName>
        <fullName evidence="3">MoxR family ATPase</fullName>
    </submittedName>
</protein>
<evidence type="ECO:0000313" key="4">
    <source>
        <dbReference type="Proteomes" id="UP000615234"/>
    </source>
</evidence>
<dbReference type="Pfam" id="PF17863">
    <property type="entry name" value="AAA_lid_2"/>
    <property type="match status" value="1"/>
</dbReference>
<organism evidence="3 4">
    <name type="scientific">Coprococcus hominis</name>
    <name type="common">ex Liu et al. 2022</name>
    <dbReference type="NCBI Taxonomy" id="2763039"/>
    <lineage>
        <taxon>Bacteria</taxon>
        <taxon>Bacillati</taxon>
        <taxon>Bacillota</taxon>
        <taxon>Clostridia</taxon>
        <taxon>Lachnospirales</taxon>
        <taxon>Lachnospiraceae</taxon>
        <taxon>Coprococcus</taxon>
    </lineage>
</organism>
<comment type="caution">
    <text evidence="3">The sequence shown here is derived from an EMBL/GenBank/DDBJ whole genome shotgun (WGS) entry which is preliminary data.</text>
</comment>
<dbReference type="InterPro" id="IPR027417">
    <property type="entry name" value="P-loop_NTPase"/>
</dbReference>
<dbReference type="RefSeq" id="WP_117784818.1">
    <property type="nucleotide sequence ID" value="NZ_JACOOX010000003.1"/>
</dbReference>
<gene>
    <name evidence="3" type="ORF">H8S09_05670</name>
</gene>
<evidence type="ECO:0000259" key="1">
    <source>
        <dbReference type="Pfam" id="PF07726"/>
    </source>
</evidence>
<dbReference type="PANTHER" id="PTHR42759">
    <property type="entry name" value="MOXR FAMILY PROTEIN"/>
    <property type="match status" value="1"/>
</dbReference>
<dbReference type="Pfam" id="PF07726">
    <property type="entry name" value="AAA_3"/>
    <property type="match status" value="1"/>
</dbReference>
<dbReference type="PIRSF" id="PIRSF002849">
    <property type="entry name" value="AAA_ATPase_chaperone_MoxR_prd"/>
    <property type="match status" value="1"/>
</dbReference>
<evidence type="ECO:0000259" key="2">
    <source>
        <dbReference type="Pfam" id="PF17863"/>
    </source>
</evidence>
<feature type="domain" description="ChlI/MoxR AAA lid" evidence="2">
    <location>
        <begin position="228"/>
        <end position="297"/>
    </location>
</feature>
<proteinExistence type="predicted"/>
<name>A0A8I0AFY5_9FIRM</name>
<dbReference type="PANTHER" id="PTHR42759:SF5">
    <property type="entry name" value="METHANOL DEHYDROGENASE REGULATOR"/>
    <property type="match status" value="1"/>
</dbReference>
<dbReference type="GO" id="GO:0016887">
    <property type="term" value="F:ATP hydrolysis activity"/>
    <property type="evidence" value="ECO:0007669"/>
    <property type="project" value="InterPro"/>
</dbReference>
<dbReference type="InterPro" id="IPR050764">
    <property type="entry name" value="CbbQ/NirQ/NorQ/GpvN"/>
</dbReference>
<dbReference type="Gene3D" id="3.40.50.300">
    <property type="entry name" value="P-loop containing nucleotide triphosphate hydrolases"/>
    <property type="match status" value="1"/>
</dbReference>
<dbReference type="EMBL" id="JACOOX010000003">
    <property type="protein sequence ID" value="MBC5662384.1"/>
    <property type="molecule type" value="Genomic_DNA"/>
</dbReference>
<feature type="domain" description="ATPase AAA-3" evidence="1">
    <location>
        <begin position="35"/>
        <end position="165"/>
    </location>
</feature>
<dbReference type="AlphaFoldDB" id="A0A8I0AFY5"/>
<reference evidence="3 4" key="1">
    <citation type="submission" date="2020-08" db="EMBL/GenBank/DDBJ databases">
        <title>Genome public.</title>
        <authorList>
            <person name="Liu C."/>
            <person name="Sun Q."/>
        </authorList>
    </citation>
    <scope>NUCLEOTIDE SEQUENCE [LARGE SCALE GENOMIC DNA]</scope>
    <source>
        <strain evidence="3 4">NSJ-10</strain>
    </source>
</reference>
<dbReference type="InterPro" id="IPR011703">
    <property type="entry name" value="ATPase_AAA-3"/>
</dbReference>
<keyword evidence="4" id="KW-1185">Reference proteome</keyword>
<dbReference type="InterPro" id="IPR041628">
    <property type="entry name" value="ChlI/MoxR_AAA_lid"/>
</dbReference>
<evidence type="ECO:0000313" key="3">
    <source>
        <dbReference type="EMBL" id="MBC5662384.1"/>
    </source>
</evidence>
<dbReference type="SUPFAM" id="SSF52540">
    <property type="entry name" value="P-loop containing nucleoside triphosphate hydrolases"/>
    <property type="match status" value="1"/>
</dbReference>
<accession>A0A8I0AFY5</accession>
<dbReference type="GO" id="GO:0005524">
    <property type="term" value="F:ATP binding"/>
    <property type="evidence" value="ECO:0007669"/>
    <property type="project" value="InterPro"/>
</dbReference>
<dbReference type="Proteomes" id="UP000615234">
    <property type="component" value="Unassembled WGS sequence"/>
</dbReference>
<sequence>MNKKIADLRMEMNKVIKGKDDIIVKIIMTVLASGHILLEDNPGLGKTTLAKTFSKATSMQDNRIQFTPDTMPSDILGYSMYNQREGKMEFVKGPVFTNLLLADEINRTSSKTQAALLEAMAEATATVDNVTYQLPKPFITIATQNPITSGGTQALPDSQLDRFMVRLSMGYPDVQSQVEMLMEDHGQNPIDAVQPVMSVEDLIQMRTEVANVYISYEIADYISRLVDATRHHDKIECGISPRGTKAFANMAKACAYMYDRNYVIPEDVMYVIYDIFKHRLILTPSARREKNGAENIIYDICQTTEAPSMAGERSN</sequence>